<feature type="compositionally biased region" description="Basic and acidic residues" evidence="6">
    <location>
        <begin position="154"/>
        <end position="165"/>
    </location>
</feature>
<feature type="compositionally biased region" description="Low complexity" evidence="6">
    <location>
        <begin position="313"/>
        <end position="327"/>
    </location>
</feature>
<feature type="region of interest" description="Disordered" evidence="6">
    <location>
        <begin position="286"/>
        <end position="329"/>
    </location>
</feature>
<dbReference type="PANTHER" id="PTHR16515:SF58">
    <property type="entry name" value="ZINC FINGER PROTEIN 22"/>
    <property type="match status" value="1"/>
</dbReference>
<dbReference type="InterPro" id="IPR013087">
    <property type="entry name" value="Znf_C2H2_type"/>
</dbReference>
<feature type="domain" description="C2H2-type" evidence="7">
    <location>
        <begin position="359"/>
        <end position="395"/>
    </location>
</feature>
<dbReference type="EMBL" id="LK023336">
    <property type="protein sequence ID" value="CDS10594.1"/>
    <property type="molecule type" value="Genomic_DNA"/>
</dbReference>
<dbReference type="GO" id="GO:0010468">
    <property type="term" value="P:regulation of gene expression"/>
    <property type="evidence" value="ECO:0007669"/>
    <property type="project" value="TreeGrafter"/>
</dbReference>
<feature type="region of interest" description="Disordered" evidence="6">
    <location>
        <begin position="154"/>
        <end position="184"/>
    </location>
</feature>
<dbReference type="AlphaFoldDB" id="A0A077WTJ0"/>
<keyword evidence="4" id="KW-0862">Zinc</keyword>
<dbReference type="PROSITE" id="PS00028">
    <property type="entry name" value="ZINC_FINGER_C2H2_1"/>
    <property type="match status" value="1"/>
</dbReference>
<dbReference type="InterPro" id="IPR050331">
    <property type="entry name" value="Zinc_finger"/>
</dbReference>
<dbReference type="SUPFAM" id="SSF57667">
    <property type="entry name" value="beta-beta-alpha zinc fingers"/>
    <property type="match status" value="1"/>
</dbReference>
<evidence type="ECO:0000259" key="7">
    <source>
        <dbReference type="PROSITE" id="PS50157"/>
    </source>
</evidence>
<dbReference type="InterPro" id="IPR036236">
    <property type="entry name" value="Znf_C2H2_sf"/>
</dbReference>
<dbReference type="Pfam" id="PF00096">
    <property type="entry name" value="zf-C2H2"/>
    <property type="match status" value="2"/>
</dbReference>
<proteinExistence type="predicted"/>
<dbReference type="GO" id="GO:0008270">
    <property type="term" value="F:zinc ion binding"/>
    <property type="evidence" value="ECO:0007669"/>
    <property type="project" value="UniProtKB-KW"/>
</dbReference>
<evidence type="ECO:0000256" key="6">
    <source>
        <dbReference type="SAM" id="MobiDB-lite"/>
    </source>
</evidence>
<dbReference type="Gene3D" id="3.30.160.60">
    <property type="entry name" value="Classic Zinc Finger"/>
    <property type="match status" value="2"/>
</dbReference>
<reference evidence="8" key="1">
    <citation type="journal article" date="2014" name="Genome Announc.">
        <title>De novo whole-genome sequence and genome annotation of Lichtheimia ramosa.</title>
        <authorList>
            <person name="Linde J."/>
            <person name="Schwartze V."/>
            <person name="Binder U."/>
            <person name="Lass-Florl C."/>
            <person name="Voigt K."/>
            <person name="Horn F."/>
        </authorList>
    </citation>
    <scope>NUCLEOTIDE SEQUENCE</scope>
    <source>
        <strain evidence="8">JMRC FSU:6197</strain>
    </source>
</reference>
<feature type="domain" description="C2H2-type" evidence="7">
    <location>
        <begin position="397"/>
        <end position="426"/>
    </location>
</feature>
<dbReference type="GO" id="GO:0005634">
    <property type="term" value="C:nucleus"/>
    <property type="evidence" value="ECO:0007669"/>
    <property type="project" value="TreeGrafter"/>
</dbReference>
<keyword evidence="2" id="KW-0677">Repeat</keyword>
<dbReference type="PROSITE" id="PS50157">
    <property type="entry name" value="ZINC_FINGER_C2H2_2"/>
    <property type="match status" value="2"/>
</dbReference>
<accession>A0A077WTJ0</accession>
<protein>
    <recommendedName>
        <fullName evidence="7">C2H2-type domain-containing protein</fullName>
    </recommendedName>
</protein>
<keyword evidence="3 5" id="KW-0863">Zinc-finger</keyword>
<evidence type="ECO:0000313" key="8">
    <source>
        <dbReference type="EMBL" id="CDS10594.1"/>
    </source>
</evidence>
<dbReference type="OrthoDB" id="8922241at2759"/>
<gene>
    <name evidence="8" type="ORF">LRAMOSA11080</name>
</gene>
<evidence type="ECO:0000256" key="2">
    <source>
        <dbReference type="ARBA" id="ARBA00022737"/>
    </source>
</evidence>
<dbReference type="SMART" id="SM00355">
    <property type="entry name" value="ZnF_C2H2"/>
    <property type="match status" value="2"/>
</dbReference>
<evidence type="ECO:0000256" key="5">
    <source>
        <dbReference type="PROSITE-ProRule" id="PRU00042"/>
    </source>
</evidence>
<evidence type="ECO:0000256" key="4">
    <source>
        <dbReference type="ARBA" id="ARBA00022833"/>
    </source>
</evidence>
<name>A0A077WTJ0_9FUNG</name>
<keyword evidence="1" id="KW-0479">Metal-binding</keyword>
<evidence type="ECO:0000256" key="1">
    <source>
        <dbReference type="ARBA" id="ARBA00022723"/>
    </source>
</evidence>
<evidence type="ECO:0000256" key="3">
    <source>
        <dbReference type="ARBA" id="ARBA00022771"/>
    </source>
</evidence>
<sequence length="439" mass="50132">MYKTIYRFRVRVEGNAIQFPLHLCIYQDEMIKFDELFDKMRNAALKEDINMSDYYITTEKSNTQQGGAMLHDDQSLRDALNAMSERHYMELVLRNKRARTLSPPLPTWRRESISSFQARPRQSSNDVPVIKPNAFRWSPVHNTEMRLGRYSLDATHDADGTKDDSFSLTSSIRKDSGISLGDSSEMSKMEIDTFKTLKLPNIHQTSEQHYHQQHHRSSLFESPPIIHPLDLRRTSTTMPPSPSSLGAPIKLPAITTLTKVTHQQDDHHSTSSSSQLAPLHRHLSYDDSIRTPPQTPLSSYNAKSPPVPPLSPYNTTGSSSSHGNISSYHRHPAFTKSAMIPVTSRRVSKCKSTTTPGQFLCEHVVDPASGRICGQTFRRSYDLSRHQSIHMKNRPFCYCSQCGKKFTRMDALRRHERVQGHVNKRHSTDHRALPRQQMV</sequence>
<organism evidence="8">
    <name type="scientific">Lichtheimia ramosa</name>
    <dbReference type="NCBI Taxonomy" id="688394"/>
    <lineage>
        <taxon>Eukaryota</taxon>
        <taxon>Fungi</taxon>
        <taxon>Fungi incertae sedis</taxon>
        <taxon>Mucoromycota</taxon>
        <taxon>Mucoromycotina</taxon>
        <taxon>Mucoromycetes</taxon>
        <taxon>Mucorales</taxon>
        <taxon>Lichtheimiaceae</taxon>
        <taxon>Lichtheimia</taxon>
    </lineage>
</organism>
<dbReference type="PANTHER" id="PTHR16515">
    <property type="entry name" value="PR DOMAIN ZINC FINGER PROTEIN"/>
    <property type="match status" value="1"/>
</dbReference>
<feature type="region of interest" description="Disordered" evidence="6">
    <location>
        <begin position="419"/>
        <end position="439"/>
    </location>
</feature>